<protein>
    <submittedName>
        <fullName evidence="1">Uncharacterized protein</fullName>
    </submittedName>
</protein>
<organism evidence="1 2">
    <name type="scientific">Candidatus Gottesmanbacteria bacterium GW2011_GWA2_41_12</name>
    <dbReference type="NCBI Taxonomy" id="1618440"/>
    <lineage>
        <taxon>Bacteria</taxon>
        <taxon>Candidatus Gottesmaniibacteriota</taxon>
    </lineage>
</organism>
<evidence type="ECO:0000313" key="2">
    <source>
        <dbReference type="Proteomes" id="UP000033908"/>
    </source>
</evidence>
<proteinExistence type="predicted"/>
<dbReference type="AlphaFoldDB" id="A0A0G0WUX2"/>
<name>A0A0G0WUX2_9BACT</name>
<gene>
    <name evidence="1" type="ORF">UU37_C0008G0001</name>
</gene>
<dbReference type="Proteomes" id="UP000033908">
    <property type="component" value="Unassembled WGS sequence"/>
</dbReference>
<sequence length="42" mass="4839">ELVGDTLSTKLIRVTADNLNQKEQIVLRKEDLIRCDLDDLLK</sequence>
<dbReference type="EMBL" id="LCAJ01000008">
    <property type="protein sequence ID" value="KKR88225.1"/>
    <property type="molecule type" value="Genomic_DNA"/>
</dbReference>
<reference evidence="1 2" key="1">
    <citation type="journal article" date="2015" name="Nature">
        <title>rRNA introns, odd ribosomes, and small enigmatic genomes across a large radiation of phyla.</title>
        <authorList>
            <person name="Brown C.T."/>
            <person name="Hug L.A."/>
            <person name="Thomas B.C."/>
            <person name="Sharon I."/>
            <person name="Castelle C.J."/>
            <person name="Singh A."/>
            <person name="Wilkins M.J."/>
            <person name="Williams K.H."/>
            <person name="Banfield J.F."/>
        </authorList>
    </citation>
    <scope>NUCLEOTIDE SEQUENCE [LARGE SCALE GENOMIC DNA]</scope>
</reference>
<comment type="caution">
    <text evidence="1">The sequence shown here is derived from an EMBL/GenBank/DDBJ whole genome shotgun (WGS) entry which is preliminary data.</text>
</comment>
<evidence type="ECO:0000313" key="1">
    <source>
        <dbReference type="EMBL" id="KKR88225.1"/>
    </source>
</evidence>
<accession>A0A0G0WUX2</accession>
<feature type="non-terminal residue" evidence="1">
    <location>
        <position position="1"/>
    </location>
</feature>